<organism evidence="7 8">
    <name type="scientific">Nostocoides jenkinsii Ben 74</name>
    <dbReference type="NCBI Taxonomy" id="1193518"/>
    <lineage>
        <taxon>Bacteria</taxon>
        <taxon>Bacillati</taxon>
        <taxon>Actinomycetota</taxon>
        <taxon>Actinomycetes</taxon>
        <taxon>Micrococcales</taxon>
        <taxon>Intrasporangiaceae</taxon>
        <taxon>Nostocoides</taxon>
    </lineage>
</organism>
<keyword evidence="2" id="KW-1003">Cell membrane</keyword>
<feature type="transmembrane region" description="Helical" evidence="6">
    <location>
        <begin position="97"/>
        <end position="117"/>
    </location>
</feature>
<feature type="transmembrane region" description="Helical" evidence="6">
    <location>
        <begin position="480"/>
        <end position="503"/>
    </location>
</feature>
<evidence type="ECO:0000256" key="5">
    <source>
        <dbReference type="ARBA" id="ARBA00023136"/>
    </source>
</evidence>
<keyword evidence="5 6" id="KW-0472">Membrane</keyword>
<feature type="transmembrane region" description="Helical" evidence="6">
    <location>
        <begin position="401"/>
        <end position="420"/>
    </location>
</feature>
<feature type="transmembrane region" description="Helical" evidence="6">
    <location>
        <begin position="46"/>
        <end position="76"/>
    </location>
</feature>
<name>A0A077MET1_9MICO</name>
<feature type="transmembrane region" description="Helical" evidence="6">
    <location>
        <begin position="129"/>
        <end position="149"/>
    </location>
</feature>
<keyword evidence="8" id="KW-1185">Reference proteome</keyword>
<dbReference type="STRING" id="1193518.BN13_410008"/>
<evidence type="ECO:0000256" key="1">
    <source>
        <dbReference type="ARBA" id="ARBA00004651"/>
    </source>
</evidence>
<proteinExistence type="predicted"/>
<gene>
    <name evidence="7" type="ORF">BN13_410008</name>
</gene>
<dbReference type="EMBL" id="CAJC01000152">
    <property type="protein sequence ID" value="CCI53532.1"/>
    <property type="molecule type" value="Genomic_DNA"/>
</dbReference>
<keyword evidence="4 6" id="KW-1133">Transmembrane helix</keyword>
<evidence type="ECO:0000313" key="7">
    <source>
        <dbReference type="EMBL" id="CCI53532.1"/>
    </source>
</evidence>
<accession>A0A077MET1</accession>
<dbReference type="PANTHER" id="PTHR30250">
    <property type="entry name" value="PST FAMILY PREDICTED COLANIC ACID TRANSPORTER"/>
    <property type="match status" value="1"/>
</dbReference>
<feature type="transmembrane region" description="Helical" evidence="6">
    <location>
        <begin position="452"/>
        <end position="474"/>
    </location>
</feature>
<dbReference type="OrthoDB" id="3294889at2"/>
<dbReference type="PANTHER" id="PTHR30250:SF11">
    <property type="entry name" value="O-ANTIGEN TRANSPORTER-RELATED"/>
    <property type="match status" value="1"/>
</dbReference>
<comment type="caution">
    <text evidence="7">The sequence shown here is derived from an EMBL/GenBank/DDBJ whole genome shotgun (WGS) entry which is preliminary data.</text>
</comment>
<dbReference type="AlphaFoldDB" id="A0A077MET1"/>
<dbReference type="RefSeq" id="WP_157038500.1">
    <property type="nucleotide sequence ID" value="NZ_HF571038.1"/>
</dbReference>
<dbReference type="InterPro" id="IPR002797">
    <property type="entry name" value="Polysacc_synth"/>
</dbReference>
<evidence type="ECO:0000256" key="2">
    <source>
        <dbReference type="ARBA" id="ARBA00022475"/>
    </source>
</evidence>
<evidence type="ECO:0000313" key="8">
    <source>
        <dbReference type="Proteomes" id="UP000035720"/>
    </source>
</evidence>
<dbReference type="GO" id="GO:0005886">
    <property type="term" value="C:plasma membrane"/>
    <property type="evidence" value="ECO:0007669"/>
    <property type="project" value="UniProtKB-SubCell"/>
</dbReference>
<feature type="transmembrane region" description="Helical" evidence="6">
    <location>
        <begin position="338"/>
        <end position="358"/>
    </location>
</feature>
<feature type="transmembrane region" description="Helical" evidence="6">
    <location>
        <begin position="426"/>
        <end position="445"/>
    </location>
</feature>
<comment type="subcellular location">
    <subcellularLocation>
        <location evidence="1">Cell membrane</location>
        <topology evidence="1">Multi-pass membrane protein</topology>
    </subcellularLocation>
</comment>
<keyword evidence="3 6" id="KW-0812">Transmembrane</keyword>
<dbReference type="InterPro" id="IPR050833">
    <property type="entry name" value="Poly_Biosynth_Transport"/>
</dbReference>
<dbReference type="Pfam" id="PF01943">
    <property type="entry name" value="Polysacc_synt"/>
    <property type="match status" value="1"/>
</dbReference>
<protein>
    <submittedName>
        <fullName evidence="7">Uncharacterized protein</fullName>
    </submittedName>
</protein>
<evidence type="ECO:0000256" key="4">
    <source>
        <dbReference type="ARBA" id="ARBA00022989"/>
    </source>
</evidence>
<sequence length="511" mass="53546">MTEPKGGSMRALRRGSMLNLFGAGVTTICQLGVAMATTRGLASQDAAGVVFTLTSAFLIAATILRLGSPTALVLFVARTPDEDGARSRRFLSIAVRVIAPLVAGVVVITLGAAGWAVKYAPDSLVGEATPLVIALGLTLPFAVLLDAILSISRGHHDMRPTVAIERIGRPASQLLLSGAAILWWPTVLGMGLAWVLPYLPAFLVAIRATPWLRRPRGRHTARAQAARVRAAGVRAAEGRAEVGSEVGPEEVAEFRSFLWARTFIAFSQVLFARLDVVLLAALTGPAAAALYTAATRFVVVAQLIQQSISTAFEPGLAKASASEGPAAIGRLYKTGTTWLVWLAWPFLLVIAVLAPWWLKVFGSGYAQAPDVVAVLVFAMMVSTGIGTVEVMLNVAGRARSLVSYNIAGLIIMVGVDLLLIPRLGALGAAIGWAATICFKNIAPLIEFRLRMGIYPFSPAWAVAAVTSLVCGGALPLAGRWFAGGLGASVGAVAGAGVCAAALWRRRGLRQS</sequence>
<dbReference type="Proteomes" id="UP000035720">
    <property type="component" value="Unassembled WGS sequence"/>
</dbReference>
<feature type="transmembrane region" description="Helical" evidence="6">
    <location>
        <begin position="170"/>
        <end position="186"/>
    </location>
</feature>
<evidence type="ECO:0000256" key="3">
    <source>
        <dbReference type="ARBA" id="ARBA00022692"/>
    </source>
</evidence>
<reference evidence="7 8" key="1">
    <citation type="journal article" date="2013" name="ISME J.">
        <title>A metabolic model for members of the genus Tetrasphaera involved in enhanced biological phosphorus removal.</title>
        <authorList>
            <person name="Kristiansen R."/>
            <person name="Nguyen H.T.T."/>
            <person name="Saunders A.M."/>
            <person name="Nielsen J.L."/>
            <person name="Wimmer R."/>
            <person name="Le V.Q."/>
            <person name="McIlroy S.J."/>
            <person name="Petrovski S."/>
            <person name="Seviour R.J."/>
            <person name="Calteau A."/>
            <person name="Nielsen K.L."/>
            <person name="Nielsen P.H."/>
        </authorList>
    </citation>
    <scope>NUCLEOTIDE SEQUENCE [LARGE SCALE GENOMIC DNA]</scope>
    <source>
        <strain evidence="7 8">Ben 74</strain>
    </source>
</reference>
<feature type="transmembrane region" description="Helical" evidence="6">
    <location>
        <begin position="370"/>
        <end position="394"/>
    </location>
</feature>
<evidence type="ECO:0000256" key="6">
    <source>
        <dbReference type="SAM" id="Phobius"/>
    </source>
</evidence>